<name>A0AAV0FJM8_9ASTE</name>
<organism evidence="1 2">
    <name type="scientific">Cuscuta epithymum</name>
    <dbReference type="NCBI Taxonomy" id="186058"/>
    <lineage>
        <taxon>Eukaryota</taxon>
        <taxon>Viridiplantae</taxon>
        <taxon>Streptophyta</taxon>
        <taxon>Embryophyta</taxon>
        <taxon>Tracheophyta</taxon>
        <taxon>Spermatophyta</taxon>
        <taxon>Magnoliopsida</taxon>
        <taxon>eudicotyledons</taxon>
        <taxon>Gunneridae</taxon>
        <taxon>Pentapetalae</taxon>
        <taxon>asterids</taxon>
        <taxon>lamiids</taxon>
        <taxon>Solanales</taxon>
        <taxon>Convolvulaceae</taxon>
        <taxon>Cuscuteae</taxon>
        <taxon>Cuscuta</taxon>
        <taxon>Cuscuta subgen. Cuscuta</taxon>
    </lineage>
</organism>
<evidence type="ECO:0000313" key="2">
    <source>
        <dbReference type="Proteomes" id="UP001152523"/>
    </source>
</evidence>
<gene>
    <name evidence="1" type="ORF">CEPIT_LOCUS34652</name>
</gene>
<dbReference type="AlphaFoldDB" id="A0AAV0FJM8"/>
<sequence>MAAHFKSDQELLSNFNLVSASKLTKQSRSCLTVLDDCCLIQEMHGCKMIGIAKEINDLYYLMISCQDGKHVSEKGDNSFHAFTCNAIKLQVWHYRLGHLVVNKLHHIECLGLNN</sequence>
<evidence type="ECO:0000313" key="1">
    <source>
        <dbReference type="EMBL" id="CAH9135618.1"/>
    </source>
</evidence>
<evidence type="ECO:0008006" key="3">
    <source>
        <dbReference type="Google" id="ProtNLM"/>
    </source>
</evidence>
<dbReference type="Proteomes" id="UP001152523">
    <property type="component" value="Unassembled WGS sequence"/>
</dbReference>
<dbReference type="EMBL" id="CAMAPF010000990">
    <property type="protein sequence ID" value="CAH9135618.1"/>
    <property type="molecule type" value="Genomic_DNA"/>
</dbReference>
<proteinExistence type="predicted"/>
<comment type="caution">
    <text evidence="1">The sequence shown here is derived from an EMBL/GenBank/DDBJ whole genome shotgun (WGS) entry which is preliminary data.</text>
</comment>
<keyword evidence="2" id="KW-1185">Reference proteome</keyword>
<accession>A0AAV0FJM8</accession>
<reference evidence="1" key="1">
    <citation type="submission" date="2022-07" db="EMBL/GenBank/DDBJ databases">
        <authorList>
            <person name="Macas J."/>
            <person name="Novak P."/>
            <person name="Neumann P."/>
        </authorList>
    </citation>
    <scope>NUCLEOTIDE SEQUENCE</scope>
</reference>
<protein>
    <recommendedName>
        <fullName evidence="3">GAG-pre-integrase domain-containing protein</fullName>
    </recommendedName>
</protein>